<reference evidence="8" key="1">
    <citation type="journal article" date="2019" name="Int. J. Syst. Evol. Microbiol.">
        <title>The Global Catalogue of Microorganisms (GCM) 10K type strain sequencing project: providing services to taxonomists for standard genome sequencing and annotation.</title>
        <authorList>
            <consortium name="The Broad Institute Genomics Platform"/>
            <consortium name="The Broad Institute Genome Sequencing Center for Infectious Disease"/>
            <person name="Wu L."/>
            <person name="Ma J."/>
        </authorList>
    </citation>
    <scope>NUCLEOTIDE SEQUENCE [LARGE SCALE GENOMIC DNA]</scope>
    <source>
        <strain evidence="8">JCM 3175</strain>
    </source>
</reference>
<evidence type="ECO:0000256" key="5">
    <source>
        <dbReference type="ARBA" id="ARBA00023136"/>
    </source>
</evidence>
<comment type="subcellular location">
    <subcellularLocation>
        <location evidence="1">Cell membrane</location>
        <topology evidence="1">Multi-pass membrane protein</topology>
    </subcellularLocation>
</comment>
<evidence type="ECO:0000256" key="3">
    <source>
        <dbReference type="ARBA" id="ARBA00022692"/>
    </source>
</evidence>
<feature type="transmembrane region" description="Helical" evidence="6">
    <location>
        <begin position="393"/>
        <end position="415"/>
    </location>
</feature>
<feature type="transmembrane region" description="Helical" evidence="6">
    <location>
        <begin position="195"/>
        <end position="228"/>
    </location>
</feature>
<accession>A0ABP8STI6</accession>
<dbReference type="RefSeq" id="WP_346121656.1">
    <property type="nucleotide sequence ID" value="NZ_BAABGU010000022.1"/>
</dbReference>
<dbReference type="PANTHER" id="PTHR30250:SF11">
    <property type="entry name" value="O-ANTIGEN TRANSPORTER-RELATED"/>
    <property type="match status" value="1"/>
</dbReference>
<feature type="transmembrane region" description="Helical" evidence="6">
    <location>
        <begin position="364"/>
        <end position="386"/>
    </location>
</feature>
<protein>
    <recommendedName>
        <fullName evidence="9">O-antigen/teichoic acid export membrane protein</fullName>
    </recommendedName>
</protein>
<gene>
    <name evidence="7" type="ORF">GCM10023176_39740</name>
</gene>
<feature type="transmembrane region" description="Helical" evidence="6">
    <location>
        <begin position="114"/>
        <end position="138"/>
    </location>
</feature>
<evidence type="ECO:0000256" key="4">
    <source>
        <dbReference type="ARBA" id="ARBA00022989"/>
    </source>
</evidence>
<feature type="transmembrane region" description="Helical" evidence="6">
    <location>
        <begin position="249"/>
        <end position="266"/>
    </location>
</feature>
<organism evidence="7 8">
    <name type="scientific">Micromonospora coerulea</name>
    <dbReference type="NCBI Taxonomy" id="47856"/>
    <lineage>
        <taxon>Bacteria</taxon>
        <taxon>Bacillati</taxon>
        <taxon>Actinomycetota</taxon>
        <taxon>Actinomycetes</taxon>
        <taxon>Micromonosporales</taxon>
        <taxon>Micromonosporaceae</taxon>
        <taxon>Micromonospora</taxon>
    </lineage>
</organism>
<evidence type="ECO:0000313" key="8">
    <source>
        <dbReference type="Proteomes" id="UP001500307"/>
    </source>
</evidence>
<evidence type="ECO:0000256" key="1">
    <source>
        <dbReference type="ARBA" id="ARBA00004651"/>
    </source>
</evidence>
<dbReference type="EMBL" id="BAABGU010000022">
    <property type="protein sequence ID" value="GAA4573878.1"/>
    <property type="molecule type" value="Genomic_DNA"/>
</dbReference>
<feature type="transmembrane region" description="Helical" evidence="6">
    <location>
        <begin position="331"/>
        <end position="352"/>
    </location>
</feature>
<keyword evidence="4 6" id="KW-1133">Transmembrane helix</keyword>
<keyword evidence="8" id="KW-1185">Reference proteome</keyword>
<feature type="transmembrane region" description="Helical" evidence="6">
    <location>
        <begin position="286"/>
        <end position="310"/>
    </location>
</feature>
<keyword evidence="2" id="KW-1003">Cell membrane</keyword>
<keyword evidence="3 6" id="KW-0812">Transmembrane</keyword>
<name>A0ABP8STI6_9ACTN</name>
<feature type="transmembrane region" description="Helical" evidence="6">
    <location>
        <begin position="150"/>
        <end position="175"/>
    </location>
</feature>
<proteinExistence type="predicted"/>
<feature type="transmembrane region" description="Helical" evidence="6">
    <location>
        <begin position="43"/>
        <end position="63"/>
    </location>
</feature>
<feature type="transmembrane region" description="Helical" evidence="6">
    <location>
        <begin position="75"/>
        <end position="94"/>
    </location>
</feature>
<evidence type="ECO:0008006" key="9">
    <source>
        <dbReference type="Google" id="ProtNLM"/>
    </source>
</evidence>
<keyword evidence="5 6" id="KW-0472">Membrane</keyword>
<feature type="transmembrane region" description="Helical" evidence="6">
    <location>
        <begin position="421"/>
        <end position="443"/>
    </location>
</feature>
<dbReference type="InterPro" id="IPR050833">
    <property type="entry name" value="Poly_Biosynth_Transport"/>
</dbReference>
<evidence type="ECO:0000256" key="2">
    <source>
        <dbReference type="ARBA" id="ARBA00022475"/>
    </source>
</evidence>
<evidence type="ECO:0000313" key="7">
    <source>
        <dbReference type="EMBL" id="GAA4573878.1"/>
    </source>
</evidence>
<comment type="caution">
    <text evidence="7">The sequence shown here is derived from an EMBL/GenBank/DDBJ whole genome shotgun (WGS) entry which is preliminary data.</text>
</comment>
<sequence length="447" mass="47018">MSAQRAGTADASVGRAAPGVGTVAEPIGVRLRQHLRDPLNGNVYALMLNTAMSSLLGIAYWALAARLYSPAELGIGAAMVSTMSFLSNLSQLNLNGALARFLPAAAGQGSRLVGYAYGVSCLAALVLSGAFLLLAPLVADRLEFLHRTPLLAVTFALCVAGWSVFTLQDSVLTALRGVVWVPVENTAFGTIKIALLVLFAGAVPGLGIFVSWNLAVVATLIPVNVLVFRRLLPRLRARRTEATLPHRRVLARFVALDYVGYLFMQAGTNALPLIVTARLGAEANGIFYVAWLLGGSLELVAYHFGTSLTVEAAADESRLAAYARQMLRRGMLLFVPAVVLLCVSAPLLLTLFGSDYASTGSDTLRLFAVAVLPKLVLTVFVAVCRVQRRVGRIIAVHASTSTLVVSLALVAMAEIGVAGVGVAYLAGQVVVAGAVLPSMVRLLRGPS</sequence>
<dbReference type="Proteomes" id="UP001500307">
    <property type="component" value="Unassembled WGS sequence"/>
</dbReference>
<dbReference type="PANTHER" id="PTHR30250">
    <property type="entry name" value="PST FAMILY PREDICTED COLANIC ACID TRANSPORTER"/>
    <property type="match status" value="1"/>
</dbReference>
<evidence type="ECO:0000256" key="6">
    <source>
        <dbReference type="SAM" id="Phobius"/>
    </source>
</evidence>